<evidence type="ECO:0000313" key="1">
    <source>
        <dbReference type="EMBL" id="MED6183459.1"/>
    </source>
</evidence>
<gene>
    <name evidence="1" type="ORF">PIB30_038061</name>
</gene>
<proteinExistence type="predicted"/>
<comment type="caution">
    <text evidence="1">The sequence shown here is derived from an EMBL/GenBank/DDBJ whole genome shotgun (WGS) entry which is preliminary data.</text>
</comment>
<sequence length="135" mass="15538">MEELVYLPTLDNLIEKNLLFKINVKSNNIEKDDRIYMVSNICQDEDLVKQYLPEDFITQQTASLAELGGSISLEVSQAVVNLQIDFNEEKSEYYLRMNDDERTVKRSGDVFPLRANAYIRIPILGFQLSSTINLV</sequence>
<reference evidence="1 2" key="1">
    <citation type="journal article" date="2023" name="Plants (Basel)">
        <title>Bridging the Gap: Combining Genomics and Transcriptomics Approaches to Understand Stylosanthes scabra, an Orphan Legume from the Brazilian Caatinga.</title>
        <authorList>
            <person name="Ferreira-Neto J.R.C."/>
            <person name="da Silva M.D."/>
            <person name="Binneck E."/>
            <person name="de Melo N.F."/>
            <person name="da Silva R.H."/>
            <person name="de Melo A.L.T.M."/>
            <person name="Pandolfi V."/>
            <person name="Bustamante F.O."/>
            <person name="Brasileiro-Vidal A.C."/>
            <person name="Benko-Iseppon A.M."/>
        </authorList>
    </citation>
    <scope>NUCLEOTIDE SEQUENCE [LARGE SCALE GENOMIC DNA]</scope>
    <source>
        <tissue evidence="1">Leaves</tissue>
    </source>
</reference>
<keyword evidence="2" id="KW-1185">Reference proteome</keyword>
<name>A0ABU6WDV8_9FABA</name>
<organism evidence="1 2">
    <name type="scientific">Stylosanthes scabra</name>
    <dbReference type="NCBI Taxonomy" id="79078"/>
    <lineage>
        <taxon>Eukaryota</taxon>
        <taxon>Viridiplantae</taxon>
        <taxon>Streptophyta</taxon>
        <taxon>Embryophyta</taxon>
        <taxon>Tracheophyta</taxon>
        <taxon>Spermatophyta</taxon>
        <taxon>Magnoliopsida</taxon>
        <taxon>eudicotyledons</taxon>
        <taxon>Gunneridae</taxon>
        <taxon>Pentapetalae</taxon>
        <taxon>rosids</taxon>
        <taxon>fabids</taxon>
        <taxon>Fabales</taxon>
        <taxon>Fabaceae</taxon>
        <taxon>Papilionoideae</taxon>
        <taxon>50 kb inversion clade</taxon>
        <taxon>dalbergioids sensu lato</taxon>
        <taxon>Dalbergieae</taxon>
        <taxon>Pterocarpus clade</taxon>
        <taxon>Stylosanthes</taxon>
    </lineage>
</organism>
<dbReference type="EMBL" id="JASCZI010181437">
    <property type="protein sequence ID" value="MED6183459.1"/>
    <property type="molecule type" value="Genomic_DNA"/>
</dbReference>
<evidence type="ECO:0000313" key="2">
    <source>
        <dbReference type="Proteomes" id="UP001341840"/>
    </source>
</evidence>
<protein>
    <submittedName>
        <fullName evidence="1">Uncharacterized protein</fullName>
    </submittedName>
</protein>
<accession>A0ABU6WDV8</accession>
<dbReference type="Proteomes" id="UP001341840">
    <property type="component" value="Unassembled WGS sequence"/>
</dbReference>